<dbReference type="SUPFAM" id="SSF52540">
    <property type="entry name" value="P-loop containing nucleoside triphosphate hydrolases"/>
    <property type="match status" value="1"/>
</dbReference>
<evidence type="ECO:0000313" key="10">
    <source>
        <dbReference type="EMBL" id="MEQ2378402.1"/>
    </source>
</evidence>
<dbReference type="PROSITE" id="PS50893">
    <property type="entry name" value="ABC_TRANSPORTER_2"/>
    <property type="match status" value="1"/>
</dbReference>
<keyword evidence="5 7" id="KW-1133">Transmembrane helix</keyword>
<dbReference type="InterPro" id="IPR036640">
    <property type="entry name" value="ABC1_TM_sf"/>
</dbReference>
<dbReference type="Gene3D" id="1.20.1560.10">
    <property type="entry name" value="ABC transporter type 1, transmembrane domain"/>
    <property type="match status" value="1"/>
</dbReference>
<dbReference type="RefSeq" id="WP_349153205.1">
    <property type="nucleotide sequence ID" value="NZ_DAWDXV010000004.1"/>
</dbReference>
<dbReference type="InterPro" id="IPR039421">
    <property type="entry name" value="Type_1_exporter"/>
</dbReference>
<evidence type="ECO:0000313" key="11">
    <source>
        <dbReference type="Proteomes" id="UP001442364"/>
    </source>
</evidence>
<protein>
    <submittedName>
        <fullName evidence="10">ABC transporter ATP-binding protein</fullName>
    </submittedName>
</protein>
<feature type="transmembrane region" description="Helical" evidence="7">
    <location>
        <begin position="177"/>
        <end position="196"/>
    </location>
</feature>
<feature type="transmembrane region" description="Helical" evidence="7">
    <location>
        <begin position="273"/>
        <end position="300"/>
    </location>
</feature>
<dbReference type="PANTHER" id="PTHR24221:SF499">
    <property type="entry name" value="FATTY ACID ABC TRANSPORTER ATP-BINDING_PERMEASE PROTEIN"/>
    <property type="match status" value="1"/>
</dbReference>
<feature type="transmembrane region" description="Helical" evidence="7">
    <location>
        <begin position="152"/>
        <end position="171"/>
    </location>
</feature>
<keyword evidence="4 10" id="KW-0067">ATP-binding</keyword>
<evidence type="ECO:0000259" key="9">
    <source>
        <dbReference type="PROSITE" id="PS50929"/>
    </source>
</evidence>
<dbReference type="CDD" id="cd18547">
    <property type="entry name" value="ABC_6TM_Tm288_like"/>
    <property type="match status" value="1"/>
</dbReference>
<dbReference type="SMART" id="SM00382">
    <property type="entry name" value="AAA"/>
    <property type="match status" value="1"/>
</dbReference>
<dbReference type="Proteomes" id="UP001442364">
    <property type="component" value="Unassembled WGS sequence"/>
</dbReference>
<keyword evidence="3" id="KW-0547">Nucleotide-binding</keyword>
<proteinExistence type="predicted"/>
<dbReference type="SUPFAM" id="SSF90123">
    <property type="entry name" value="ABC transporter transmembrane region"/>
    <property type="match status" value="1"/>
</dbReference>
<evidence type="ECO:0000256" key="5">
    <source>
        <dbReference type="ARBA" id="ARBA00022989"/>
    </source>
</evidence>
<comment type="caution">
    <text evidence="10">The sequence shown here is derived from an EMBL/GenBank/DDBJ whole genome shotgun (WGS) entry which is preliminary data.</text>
</comment>
<keyword evidence="2 7" id="KW-0812">Transmembrane</keyword>
<organism evidence="10 11">
    <name type="scientific">[Lactobacillus] rogosae</name>
    <dbReference type="NCBI Taxonomy" id="706562"/>
    <lineage>
        <taxon>Bacteria</taxon>
        <taxon>Bacillati</taxon>
        <taxon>Bacillota</taxon>
        <taxon>Clostridia</taxon>
        <taxon>Lachnospirales</taxon>
        <taxon>Lachnospiraceae</taxon>
        <taxon>Lachnospira</taxon>
    </lineage>
</organism>
<sequence>MTGNKSGKPSIDGKTLKRLMSYIVGRHKLTFFMVVVCILISSCTVVVSSLFLQILIDNYITPMLSEVNPSFAPLLKTIIMLGCLYLVGVLSTFAYNKMMIKISQGTLKAIRDDMFTHMQTLPIRYFDTHTHGDVMSHYTNDTDTLRQFISQALPQFISAVVTIVVVIVSMIVNSIPLTILVLAVTCIMQIVSKKIGGASARYFIRQQITIGKVTGFIEEMINGQKVIKVFCHEDEAKYDFDKNNEMLCSDATNANKYGNILMPAISQLGNLQYVLIALIGGFLALRGIGGITVGMIVAFLNLSKTFCMPVSQIAQQISMIAMALAGAERIFGLIDEKPEEDEGDVTLVRVKCDDKELNNKEADNKDARMVFIAGEVTETTDKDGRWAWKCRKADNTTGYILLRGKVVFDDVIFGYNENKIILNNINLWAKSGQKIAFVGATGAGKTTITNLINRFYDINSGNIFYDGISIDRIKKDDLRHSLGIVLQDVNLFTGTIMDNIRYGNLLATDEECIKAAKLANADDFITRLPDGYQTVLTQNGASLSQGQRQLISIARAAVANPPVMILDEATSSIDTRTEALVQRGMDNLMKGRTVFVIAHRLSTVRNSDAIMVLDHGNIIERGSHDELIAGKGTYYSLYTGAFELS</sequence>
<dbReference type="InterPro" id="IPR011527">
    <property type="entry name" value="ABC1_TM_dom"/>
</dbReference>
<evidence type="ECO:0000256" key="4">
    <source>
        <dbReference type="ARBA" id="ARBA00022840"/>
    </source>
</evidence>
<dbReference type="PANTHER" id="PTHR24221">
    <property type="entry name" value="ATP-BINDING CASSETTE SUB-FAMILY B"/>
    <property type="match status" value="1"/>
</dbReference>
<evidence type="ECO:0000259" key="8">
    <source>
        <dbReference type="PROSITE" id="PS50893"/>
    </source>
</evidence>
<evidence type="ECO:0000256" key="2">
    <source>
        <dbReference type="ARBA" id="ARBA00022692"/>
    </source>
</evidence>
<dbReference type="PROSITE" id="PS50929">
    <property type="entry name" value="ABC_TM1F"/>
    <property type="match status" value="1"/>
</dbReference>
<dbReference type="InterPro" id="IPR003593">
    <property type="entry name" value="AAA+_ATPase"/>
</dbReference>
<evidence type="ECO:0000256" key="6">
    <source>
        <dbReference type="ARBA" id="ARBA00023136"/>
    </source>
</evidence>
<dbReference type="Pfam" id="PF00664">
    <property type="entry name" value="ABC_membrane"/>
    <property type="match status" value="1"/>
</dbReference>
<name>A0ABV1BRL3_9FIRM</name>
<feature type="domain" description="ABC transmembrane type-1" evidence="9">
    <location>
        <begin position="32"/>
        <end position="322"/>
    </location>
</feature>
<dbReference type="CDD" id="cd03254">
    <property type="entry name" value="ABCC_Glucan_exporter_like"/>
    <property type="match status" value="1"/>
</dbReference>
<dbReference type="EMBL" id="JBBMER010000001">
    <property type="protein sequence ID" value="MEQ2378402.1"/>
    <property type="molecule type" value="Genomic_DNA"/>
</dbReference>
<comment type="subcellular location">
    <subcellularLocation>
        <location evidence="1">Cell membrane</location>
        <topology evidence="1">Multi-pass membrane protein</topology>
    </subcellularLocation>
</comment>
<feature type="transmembrane region" description="Helical" evidence="7">
    <location>
        <begin position="74"/>
        <end position="95"/>
    </location>
</feature>
<evidence type="ECO:0000256" key="1">
    <source>
        <dbReference type="ARBA" id="ARBA00004651"/>
    </source>
</evidence>
<evidence type="ECO:0000256" key="7">
    <source>
        <dbReference type="SAM" id="Phobius"/>
    </source>
</evidence>
<dbReference type="InterPro" id="IPR003439">
    <property type="entry name" value="ABC_transporter-like_ATP-bd"/>
</dbReference>
<keyword evidence="6 7" id="KW-0472">Membrane</keyword>
<reference evidence="10 11" key="1">
    <citation type="submission" date="2024-03" db="EMBL/GenBank/DDBJ databases">
        <title>Human intestinal bacterial collection.</title>
        <authorList>
            <person name="Pauvert C."/>
            <person name="Hitch T.C.A."/>
            <person name="Clavel T."/>
        </authorList>
    </citation>
    <scope>NUCLEOTIDE SEQUENCE [LARGE SCALE GENOMIC DNA]</scope>
    <source>
        <strain evidence="10 11">CLA-AA-H255</strain>
    </source>
</reference>
<dbReference type="InterPro" id="IPR017871">
    <property type="entry name" value="ABC_transporter-like_CS"/>
</dbReference>
<feature type="transmembrane region" description="Helical" evidence="7">
    <location>
        <begin position="29"/>
        <end position="54"/>
    </location>
</feature>
<dbReference type="Pfam" id="PF00005">
    <property type="entry name" value="ABC_tran"/>
    <property type="match status" value="1"/>
</dbReference>
<feature type="domain" description="ABC transporter" evidence="8">
    <location>
        <begin position="406"/>
        <end position="640"/>
    </location>
</feature>
<dbReference type="GO" id="GO:0005524">
    <property type="term" value="F:ATP binding"/>
    <property type="evidence" value="ECO:0007669"/>
    <property type="project" value="UniProtKB-KW"/>
</dbReference>
<dbReference type="InterPro" id="IPR027417">
    <property type="entry name" value="P-loop_NTPase"/>
</dbReference>
<keyword evidence="11" id="KW-1185">Reference proteome</keyword>
<accession>A0ABV1BRL3</accession>
<dbReference type="Gene3D" id="3.40.50.300">
    <property type="entry name" value="P-loop containing nucleotide triphosphate hydrolases"/>
    <property type="match status" value="1"/>
</dbReference>
<dbReference type="PROSITE" id="PS00211">
    <property type="entry name" value="ABC_TRANSPORTER_1"/>
    <property type="match status" value="1"/>
</dbReference>
<gene>
    <name evidence="10" type="ORF">WMO14_00690</name>
</gene>
<evidence type="ECO:0000256" key="3">
    <source>
        <dbReference type="ARBA" id="ARBA00022741"/>
    </source>
</evidence>